<evidence type="ECO:0000256" key="14">
    <source>
        <dbReference type="SAM" id="MobiDB-lite"/>
    </source>
</evidence>
<dbReference type="Pfam" id="PF07714">
    <property type="entry name" value="PK_Tyr_Ser-Thr"/>
    <property type="match status" value="1"/>
</dbReference>
<comment type="subcellular location">
    <subcellularLocation>
        <location evidence="1">Membrane</location>
        <topology evidence="1">Single-pass membrane protein</topology>
    </subcellularLocation>
</comment>
<dbReference type="InterPro" id="IPR017441">
    <property type="entry name" value="Protein_kinase_ATP_BS"/>
</dbReference>
<evidence type="ECO:0000256" key="7">
    <source>
        <dbReference type="ARBA" id="ARBA00022741"/>
    </source>
</evidence>
<dbReference type="Pfam" id="PF08263">
    <property type="entry name" value="LRRNT_2"/>
    <property type="match status" value="1"/>
</dbReference>
<evidence type="ECO:0000256" key="11">
    <source>
        <dbReference type="ARBA" id="ARBA00023170"/>
    </source>
</evidence>
<dbReference type="FunFam" id="3.30.200.20:FF:000307">
    <property type="entry name" value="pollen receptor-like kinase 1"/>
    <property type="match status" value="1"/>
</dbReference>
<accession>A0A5N6QB02</accession>
<proteinExistence type="inferred from homology"/>
<dbReference type="CDD" id="cd14066">
    <property type="entry name" value="STKc_IRAK"/>
    <property type="match status" value="1"/>
</dbReference>
<dbReference type="PANTHER" id="PTHR48010:SF40">
    <property type="entry name" value="RECEPTOR-LIKE KINASE"/>
    <property type="match status" value="1"/>
</dbReference>
<keyword evidence="18" id="KW-1185">Reference proteome</keyword>
<reference evidence="17 18" key="1">
    <citation type="submission" date="2019-06" db="EMBL/GenBank/DDBJ databases">
        <title>A chromosomal-level reference genome of Carpinus fangiana (Coryloideae, Betulaceae).</title>
        <authorList>
            <person name="Yang X."/>
            <person name="Wang Z."/>
            <person name="Zhang L."/>
            <person name="Hao G."/>
            <person name="Liu J."/>
            <person name="Yang Y."/>
        </authorList>
    </citation>
    <scope>NUCLEOTIDE SEQUENCE [LARGE SCALE GENOMIC DNA]</scope>
    <source>
        <strain evidence="17">Cfa_2016G</strain>
        <tissue evidence="17">Leaf</tissue>
    </source>
</reference>
<keyword evidence="2" id="KW-0597">Phosphoprotein</keyword>
<feature type="compositionally biased region" description="Polar residues" evidence="14">
    <location>
        <begin position="624"/>
        <end position="644"/>
    </location>
</feature>
<feature type="domain" description="Protein kinase" evidence="16">
    <location>
        <begin position="352"/>
        <end position="624"/>
    </location>
</feature>
<keyword evidence="7 13" id="KW-0547">Nucleotide-binding</keyword>
<feature type="transmembrane region" description="Helical" evidence="15">
    <location>
        <begin position="6"/>
        <end position="26"/>
    </location>
</feature>
<dbReference type="InterPro" id="IPR032675">
    <property type="entry name" value="LRR_dom_sf"/>
</dbReference>
<evidence type="ECO:0000256" key="3">
    <source>
        <dbReference type="ARBA" id="ARBA00022614"/>
    </source>
</evidence>
<keyword evidence="6" id="KW-0677">Repeat</keyword>
<organism evidence="17 18">
    <name type="scientific">Carpinus fangiana</name>
    <dbReference type="NCBI Taxonomy" id="176857"/>
    <lineage>
        <taxon>Eukaryota</taxon>
        <taxon>Viridiplantae</taxon>
        <taxon>Streptophyta</taxon>
        <taxon>Embryophyta</taxon>
        <taxon>Tracheophyta</taxon>
        <taxon>Spermatophyta</taxon>
        <taxon>Magnoliopsida</taxon>
        <taxon>eudicotyledons</taxon>
        <taxon>Gunneridae</taxon>
        <taxon>Pentapetalae</taxon>
        <taxon>rosids</taxon>
        <taxon>fabids</taxon>
        <taxon>Fagales</taxon>
        <taxon>Betulaceae</taxon>
        <taxon>Carpinus</taxon>
    </lineage>
</organism>
<feature type="transmembrane region" description="Helical" evidence="15">
    <location>
        <begin position="265"/>
        <end position="290"/>
    </location>
</feature>
<evidence type="ECO:0000256" key="2">
    <source>
        <dbReference type="ARBA" id="ARBA00022553"/>
    </source>
</evidence>
<evidence type="ECO:0000256" key="6">
    <source>
        <dbReference type="ARBA" id="ARBA00022737"/>
    </source>
</evidence>
<dbReference type="AlphaFoldDB" id="A0A5N6QB02"/>
<keyword evidence="9 15" id="KW-1133">Transmembrane helix</keyword>
<keyword evidence="3" id="KW-0433">Leucine-rich repeat</keyword>
<evidence type="ECO:0000256" key="12">
    <source>
        <dbReference type="ARBA" id="ARBA00038349"/>
    </source>
</evidence>
<dbReference type="Gene3D" id="3.80.10.10">
    <property type="entry name" value="Ribonuclease Inhibitor"/>
    <property type="match status" value="2"/>
</dbReference>
<evidence type="ECO:0000256" key="8">
    <source>
        <dbReference type="ARBA" id="ARBA00022840"/>
    </source>
</evidence>
<dbReference type="SUPFAM" id="SSF52058">
    <property type="entry name" value="L domain-like"/>
    <property type="match status" value="1"/>
</dbReference>
<dbReference type="Gene3D" id="3.30.200.20">
    <property type="entry name" value="Phosphorylase Kinase, domain 1"/>
    <property type="match status" value="1"/>
</dbReference>
<dbReference type="GO" id="GO:0004672">
    <property type="term" value="F:protein kinase activity"/>
    <property type="evidence" value="ECO:0007669"/>
    <property type="project" value="InterPro"/>
</dbReference>
<dbReference type="PROSITE" id="PS00107">
    <property type="entry name" value="PROTEIN_KINASE_ATP"/>
    <property type="match status" value="1"/>
</dbReference>
<evidence type="ECO:0000259" key="16">
    <source>
        <dbReference type="PROSITE" id="PS50011"/>
    </source>
</evidence>
<feature type="region of interest" description="Disordered" evidence="14">
    <location>
        <begin position="622"/>
        <end position="644"/>
    </location>
</feature>
<evidence type="ECO:0000256" key="10">
    <source>
        <dbReference type="ARBA" id="ARBA00023136"/>
    </source>
</evidence>
<dbReference type="InterPro" id="IPR001245">
    <property type="entry name" value="Ser-Thr/Tyr_kinase_cat_dom"/>
</dbReference>
<dbReference type="GO" id="GO:0005524">
    <property type="term" value="F:ATP binding"/>
    <property type="evidence" value="ECO:0007669"/>
    <property type="project" value="UniProtKB-UniRule"/>
</dbReference>
<evidence type="ECO:0000256" key="15">
    <source>
        <dbReference type="SAM" id="Phobius"/>
    </source>
</evidence>
<dbReference type="Pfam" id="PF13855">
    <property type="entry name" value="LRR_8"/>
    <property type="match status" value="1"/>
</dbReference>
<keyword evidence="10 15" id="KW-0472">Membrane</keyword>
<feature type="binding site" evidence="13">
    <location>
        <position position="389"/>
    </location>
    <ligand>
        <name>ATP</name>
        <dbReference type="ChEBI" id="CHEBI:30616"/>
    </ligand>
</feature>
<dbReference type="Proteomes" id="UP000327013">
    <property type="component" value="Chromosome 1"/>
</dbReference>
<evidence type="ECO:0000256" key="4">
    <source>
        <dbReference type="ARBA" id="ARBA00022692"/>
    </source>
</evidence>
<dbReference type="InterPro" id="IPR011009">
    <property type="entry name" value="Kinase-like_dom_sf"/>
</dbReference>
<dbReference type="FunFam" id="3.80.10.10:FF:000431">
    <property type="entry name" value="Leucine-rich repeat receptor-like protein kinase"/>
    <property type="match status" value="1"/>
</dbReference>
<dbReference type="Gene3D" id="1.10.510.10">
    <property type="entry name" value="Transferase(Phosphotransferase) domain 1"/>
    <property type="match status" value="1"/>
</dbReference>
<protein>
    <recommendedName>
        <fullName evidence="16">Protein kinase domain-containing protein</fullName>
    </recommendedName>
</protein>
<dbReference type="InterPro" id="IPR000719">
    <property type="entry name" value="Prot_kinase_dom"/>
</dbReference>
<evidence type="ECO:0000256" key="5">
    <source>
        <dbReference type="ARBA" id="ARBA00022729"/>
    </source>
</evidence>
<dbReference type="Pfam" id="PF00560">
    <property type="entry name" value="LRR_1"/>
    <property type="match status" value="2"/>
</dbReference>
<dbReference type="InterPro" id="IPR050994">
    <property type="entry name" value="At_inactive_RLKs"/>
</dbReference>
<feature type="region of interest" description="Disordered" evidence="14">
    <location>
        <begin position="240"/>
        <end position="259"/>
    </location>
</feature>
<evidence type="ECO:0000256" key="13">
    <source>
        <dbReference type="PROSITE-ProRule" id="PRU10141"/>
    </source>
</evidence>
<dbReference type="SUPFAM" id="SSF56112">
    <property type="entry name" value="Protein kinase-like (PK-like)"/>
    <property type="match status" value="1"/>
</dbReference>
<dbReference type="InterPro" id="IPR013210">
    <property type="entry name" value="LRR_N_plant-typ"/>
</dbReference>
<evidence type="ECO:0000313" key="18">
    <source>
        <dbReference type="Proteomes" id="UP000327013"/>
    </source>
</evidence>
<keyword evidence="8 13" id="KW-0067">ATP-binding</keyword>
<sequence length="644" mass="70458">MKPPSFIAMHMLFLFILAIFPAIIIADLKSDGQALLDFAAAVPHARKLNWNSSAPICSSWIGVTCNANGSRVIAIHIPAIGLYGSIPANSMGRLDALRILSLRSNYLSGNLPPDIPSIPSLQYLYLQHNNFSGLFPSSLSPKLSVLDISFNSFSGDMPLTIQNLTRLTVLNVEKNSISGAIPNLNLPNLKLLNLSYNNLNGSIPLSLQKFPSSSFVGNSLLCGPPLKHCSTNSSLLSPTPSPYPYYPSTSPTTQQNHNSISSKKLGVGSIIAVSIGASAMLSLLFLIIFMCCLKRKAGDIGDGNGVFKGNASHSGRNEKPMDFGSGVQEAEKNKLFFFEGCSYNFDLEDLLRASAEVLGKGSYGTAYKAVLDDGTTVVVKRLKEVIAGKREFEQQMEVLGRLGQHPNVVPLRAYYYSKDEKLLVSNYMPAGSLFTLLHGNRGEGRTPVNWDSRVKIFLGIARGIAHIHSESGGKCSHGNIKSCNVLLTRDLDGCVSDVGLTPLMNFPATMSRTTGYCAPEVVETRKFTQKADVYSFGVLLLEMLTGKVPFQYPGHHDVVVDLPRWVRSVVREEWTAEVFDVELLRHQHVEEQMVQMLQISLACVSKSPDTRPNMDDVARMIEEVQQSEVTNRPSTESESNLQTP</sequence>
<dbReference type="InterPro" id="IPR001611">
    <property type="entry name" value="Leu-rich_rpt"/>
</dbReference>
<dbReference type="FunFam" id="1.10.510.10:FF:000095">
    <property type="entry name" value="protein STRUBBELIG-RECEPTOR FAMILY 8"/>
    <property type="match status" value="1"/>
</dbReference>
<dbReference type="FunFam" id="3.80.10.10:FF:000731">
    <property type="entry name" value="Leucine-rich repeat receptor-like protein kinase"/>
    <property type="match status" value="1"/>
</dbReference>
<evidence type="ECO:0000313" key="17">
    <source>
        <dbReference type="EMBL" id="KAE7996468.1"/>
    </source>
</evidence>
<name>A0A5N6QB02_9ROSI</name>
<dbReference type="PANTHER" id="PTHR48010">
    <property type="entry name" value="OS05G0588300 PROTEIN"/>
    <property type="match status" value="1"/>
</dbReference>
<evidence type="ECO:0000256" key="9">
    <source>
        <dbReference type="ARBA" id="ARBA00022989"/>
    </source>
</evidence>
<evidence type="ECO:0000256" key="1">
    <source>
        <dbReference type="ARBA" id="ARBA00004167"/>
    </source>
</evidence>
<keyword evidence="11" id="KW-0675">Receptor</keyword>
<gene>
    <name evidence="17" type="ORF">FH972_001190</name>
</gene>
<dbReference type="EMBL" id="CM017321">
    <property type="protein sequence ID" value="KAE7996468.1"/>
    <property type="molecule type" value="Genomic_DNA"/>
</dbReference>
<dbReference type="OrthoDB" id="69842at2759"/>
<dbReference type="PROSITE" id="PS50011">
    <property type="entry name" value="PROTEIN_KINASE_DOM"/>
    <property type="match status" value="1"/>
</dbReference>
<keyword evidence="4 15" id="KW-0812">Transmembrane</keyword>
<keyword evidence="5" id="KW-0732">Signal</keyword>
<dbReference type="GO" id="GO:0016020">
    <property type="term" value="C:membrane"/>
    <property type="evidence" value="ECO:0007669"/>
    <property type="project" value="UniProtKB-SubCell"/>
</dbReference>
<comment type="similarity">
    <text evidence="12">Belongs to the protein kinase superfamily.</text>
</comment>